<protein>
    <submittedName>
        <fullName evidence="1">Uncharacterized protein</fullName>
    </submittedName>
</protein>
<name>A0A381V474_9ZZZZ</name>
<accession>A0A381V474</accession>
<dbReference type="EMBL" id="UINC01007722">
    <property type="protein sequence ID" value="SVA34771.1"/>
    <property type="molecule type" value="Genomic_DNA"/>
</dbReference>
<sequence>MAGKPVKIGHSPRYCDCRILVPMPFSAATAEEKANRVVTA</sequence>
<gene>
    <name evidence="1" type="ORF">METZ01_LOCUS87625</name>
</gene>
<proteinExistence type="predicted"/>
<evidence type="ECO:0000313" key="1">
    <source>
        <dbReference type="EMBL" id="SVA34771.1"/>
    </source>
</evidence>
<dbReference type="AlphaFoldDB" id="A0A381V474"/>
<reference evidence="1" key="1">
    <citation type="submission" date="2018-05" db="EMBL/GenBank/DDBJ databases">
        <authorList>
            <person name="Lanie J.A."/>
            <person name="Ng W.-L."/>
            <person name="Kazmierczak K.M."/>
            <person name="Andrzejewski T.M."/>
            <person name="Davidsen T.M."/>
            <person name="Wayne K.J."/>
            <person name="Tettelin H."/>
            <person name="Glass J.I."/>
            <person name="Rusch D."/>
            <person name="Podicherti R."/>
            <person name="Tsui H.-C.T."/>
            <person name="Winkler M.E."/>
        </authorList>
    </citation>
    <scope>NUCLEOTIDE SEQUENCE</scope>
</reference>
<organism evidence="1">
    <name type="scientific">marine metagenome</name>
    <dbReference type="NCBI Taxonomy" id="408172"/>
    <lineage>
        <taxon>unclassified sequences</taxon>
        <taxon>metagenomes</taxon>
        <taxon>ecological metagenomes</taxon>
    </lineage>
</organism>